<comment type="caution">
    <text evidence="2">The sequence shown here is derived from an EMBL/GenBank/DDBJ whole genome shotgun (WGS) entry which is preliminary data.</text>
</comment>
<sequence>MKVNIHTTLFLLFALLFTLVISSPIEESETEDIKERDFEVEDGVAADPGLTFDIRSPKEQTAPQATCPKPNTCRNWDFRECRCRDPTCPKPNDCRDWDFRDCRCRDPRCPKPNDCRDWDFRDCRCRDRCPKPNNCRETARIGISGTVGAGTDVRNQTGATTGTLGIANAVIGRETVEGGMTGGVGVRI</sequence>
<dbReference type="Proteomes" id="UP001610334">
    <property type="component" value="Unassembled WGS sequence"/>
</dbReference>
<gene>
    <name evidence="2" type="ORF">BJX63DRAFT_413917</name>
</gene>
<proteinExistence type="predicted"/>
<protein>
    <submittedName>
        <fullName evidence="2">Uncharacterized protein</fullName>
    </submittedName>
</protein>
<evidence type="ECO:0000313" key="2">
    <source>
        <dbReference type="EMBL" id="KAL2802772.1"/>
    </source>
</evidence>
<accession>A0ABR4GV04</accession>
<keyword evidence="3" id="KW-1185">Reference proteome</keyword>
<organism evidence="2 3">
    <name type="scientific">Aspergillus granulosus</name>
    <dbReference type="NCBI Taxonomy" id="176169"/>
    <lineage>
        <taxon>Eukaryota</taxon>
        <taxon>Fungi</taxon>
        <taxon>Dikarya</taxon>
        <taxon>Ascomycota</taxon>
        <taxon>Pezizomycotina</taxon>
        <taxon>Eurotiomycetes</taxon>
        <taxon>Eurotiomycetidae</taxon>
        <taxon>Eurotiales</taxon>
        <taxon>Aspergillaceae</taxon>
        <taxon>Aspergillus</taxon>
        <taxon>Aspergillus subgen. Nidulantes</taxon>
    </lineage>
</organism>
<name>A0ABR4GV04_9EURO</name>
<evidence type="ECO:0000256" key="1">
    <source>
        <dbReference type="SAM" id="SignalP"/>
    </source>
</evidence>
<feature type="chain" id="PRO_5045359809" evidence="1">
    <location>
        <begin position="23"/>
        <end position="188"/>
    </location>
</feature>
<feature type="non-terminal residue" evidence="2">
    <location>
        <position position="188"/>
    </location>
</feature>
<dbReference type="EMBL" id="JBFXLT010000164">
    <property type="protein sequence ID" value="KAL2802772.1"/>
    <property type="molecule type" value="Genomic_DNA"/>
</dbReference>
<evidence type="ECO:0000313" key="3">
    <source>
        <dbReference type="Proteomes" id="UP001610334"/>
    </source>
</evidence>
<feature type="signal peptide" evidence="1">
    <location>
        <begin position="1"/>
        <end position="22"/>
    </location>
</feature>
<keyword evidence="1" id="KW-0732">Signal</keyword>
<reference evidence="2 3" key="1">
    <citation type="submission" date="2024-07" db="EMBL/GenBank/DDBJ databases">
        <title>Section-level genome sequencing and comparative genomics of Aspergillus sections Usti and Cavernicolus.</title>
        <authorList>
            <consortium name="Lawrence Berkeley National Laboratory"/>
            <person name="Nybo J.L."/>
            <person name="Vesth T.C."/>
            <person name="Theobald S."/>
            <person name="Frisvad J.C."/>
            <person name="Larsen T.O."/>
            <person name="Kjaerboelling I."/>
            <person name="Rothschild-Mancinelli K."/>
            <person name="Lyhne E.K."/>
            <person name="Kogle M.E."/>
            <person name="Barry K."/>
            <person name="Clum A."/>
            <person name="Na H."/>
            <person name="Ledsgaard L."/>
            <person name="Lin J."/>
            <person name="Lipzen A."/>
            <person name="Kuo A."/>
            <person name="Riley R."/>
            <person name="Mondo S."/>
            <person name="Labutti K."/>
            <person name="Haridas S."/>
            <person name="Pangalinan J."/>
            <person name="Salamov A.A."/>
            <person name="Simmons B.A."/>
            <person name="Magnuson J.K."/>
            <person name="Chen J."/>
            <person name="Drula E."/>
            <person name="Henrissat B."/>
            <person name="Wiebenga A."/>
            <person name="Lubbers R.J."/>
            <person name="Gomes A.C."/>
            <person name="Makela M.R."/>
            <person name="Stajich J."/>
            <person name="Grigoriev I.V."/>
            <person name="Mortensen U.H."/>
            <person name="De Vries R.P."/>
            <person name="Baker S.E."/>
            <person name="Andersen M.R."/>
        </authorList>
    </citation>
    <scope>NUCLEOTIDE SEQUENCE [LARGE SCALE GENOMIC DNA]</scope>
    <source>
        <strain evidence="2 3">CBS 588.65</strain>
    </source>
</reference>